<keyword evidence="2" id="KW-1185">Reference proteome</keyword>
<reference evidence="1 2" key="1">
    <citation type="submission" date="2016-01" db="EMBL/GenBank/DDBJ databases">
        <title>Amycolatopsis coloradensis genome sequencing and assembly.</title>
        <authorList>
            <person name="Mayilraj S."/>
        </authorList>
    </citation>
    <scope>NUCLEOTIDE SEQUENCE [LARGE SCALE GENOMIC DNA]</scope>
    <source>
        <strain evidence="1 2">DSM 44225</strain>
    </source>
</reference>
<dbReference type="Proteomes" id="UP000187486">
    <property type="component" value="Unassembled WGS sequence"/>
</dbReference>
<dbReference type="AlphaFoldDB" id="A0A1R0KQT6"/>
<organism evidence="1 2">
    <name type="scientific">Amycolatopsis coloradensis</name>
    <dbReference type="NCBI Taxonomy" id="76021"/>
    <lineage>
        <taxon>Bacteria</taxon>
        <taxon>Bacillati</taxon>
        <taxon>Actinomycetota</taxon>
        <taxon>Actinomycetes</taxon>
        <taxon>Pseudonocardiales</taxon>
        <taxon>Pseudonocardiaceae</taxon>
        <taxon>Amycolatopsis</taxon>
    </lineage>
</organism>
<proteinExistence type="predicted"/>
<comment type="caution">
    <text evidence="1">The sequence shown here is derived from an EMBL/GenBank/DDBJ whole genome shotgun (WGS) entry which is preliminary data.</text>
</comment>
<dbReference type="STRING" id="76021.BS329_20695"/>
<accession>A0A1R0KQT6</accession>
<sequence>MYVIERHNDPATPGARDTVGGWPILPAGEPWPLCFCGERMILFFQFDIPADIAVFGGDHLLVFQCPTHNDAVVAKGVSDQLPPRFWDTPPPLYTAPGAFWRIMLHRDHTSPTPDPDEYLRPRRLDFRPATEQVTLWWPGEALSDGQDLDSAFTDHGIGLPEFKIGGVPSWIQGRESYTCPCGDNLVYVCQIPTDTGFDKHHHRPEQPDTFRFGQYGLFLGNETYVLACPAHCHPAAAWPVNQN</sequence>
<dbReference type="EMBL" id="MQUQ01000011">
    <property type="protein sequence ID" value="OLZ50047.1"/>
    <property type="molecule type" value="Genomic_DNA"/>
</dbReference>
<dbReference type="Gene3D" id="2.30.320.10">
    <property type="entry name" value="YwqG-like"/>
    <property type="match status" value="1"/>
</dbReference>
<gene>
    <name evidence="1" type="ORF">BS329_20695</name>
</gene>
<evidence type="ECO:0000313" key="1">
    <source>
        <dbReference type="EMBL" id="OLZ50047.1"/>
    </source>
</evidence>
<evidence type="ECO:0000313" key="2">
    <source>
        <dbReference type="Proteomes" id="UP000187486"/>
    </source>
</evidence>
<protein>
    <recommendedName>
        <fullName evidence="3">DUF1963 domain-containing protein</fullName>
    </recommendedName>
</protein>
<name>A0A1R0KQT6_9PSEU</name>
<evidence type="ECO:0008006" key="3">
    <source>
        <dbReference type="Google" id="ProtNLM"/>
    </source>
</evidence>